<feature type="transmembrane region" description="Helical" evidence="5">
    <location>
        <begin position="138"/>
        <end position="163"/>
    </location>
</feature>
<dbReference type="PANTHER" id="PTHR43229:SF6">
    <property type="entry name" value="ABC-TYPE MULTIDRUG TRANSPORT SYSTEM, PERMEASE COMPONENT"/>
    <property type="match status" value="1"/>
</dbReference>
<feature type="domain" description="ABC-2 type transporter transmembrane" evidence="6">
    <location>
        <begin position="15"/>
        <end position="212"/>
    </location>
</feature>
<reference key="2">
    <citation type="submission" date="2011-03" db="EMBL/GenBank/DDBJ databases">
        <title>Complete genome sequence of the thermoacidophilic crenarchaeon Thermoproteus uzoniensis 768-20.</title>
        <authorList>
            <person name="Mardanov A.V."/>
            <person name="Gumerov V.M."/>
            <person name="Beletsky A.V."/>
            <person name="Prokofeva M.I."/>
            <person name="Bonch-Osmolovskaya E.A."/>
            <person name="Ravin N.V."/>
            <person name="Skryabin K.G."/>
        </authorList>
    </citation>
    <scope>NUCLEOTIDE SEQUENCE</scope>
    <source>
        <strain>768-20</strain>
    </source>
</reference>
<dbReference type="EMBL" id="CP002590">
    <property type="protein sequence ID" value="AEA11897.1"/>
    <property type="molecule type" value="Genomic_DNA"/>
</dbReference>
<organism evidence="7 8">
    <name type="scientific">Thermoproteus uzoniensis (strain 768-20)</name>
    <dbReference type="NCBI Taxonomy" id="999630"/>
    <lineage>
        <taxon>Archaea</taxon>
        <taxon>Thermoproteota</taxon>
        <taxon>Thermoprotei</taxon>
        <taxon>Thermoproteales</taxon>
        <taxon>Thermoproteaceae</taxon>
        <taxon>Thermoproteus</taxon>
    </lineage>
</organism>
<dbReference type="InterPro" id="IPR051784">
    <property type="entry name" value="Nod_factor_ABC_transporter"/>
</dbReference>
<dbReference type="KEGG" id="tuz:TUZN_0401"/>
<gene>
    <name evidence="7" type="ordered locus">TUZN_0401</name>
</gene>
<dbReference type="GeneID" id="10359946"/>
<evidence type="ECO:0000256" key="5">
    <source>
        <dbReference type="SAM" id="Phobius"/>
    </source>
</evidence>
<keyword evidence="3 5" id="KW-1133">Transmembrane helix</keyword>
<dbReference type="Proteomes" id="UP000008138">
    <property type="component" value="Chromosome"/>
</dbReference>
<dbReference type="HOGENOM" id="CLU_1092472_0_0_2"/>
<evidence type="ECO:0000313" key="7">
    <source>
        <dbReference type="EMBL" id="AEA11897.1"/>
    </source>
</evidence>
<name>F2L2V9_THEU7</name>
<dbReference type="RefSeq" id="WP_013679233.1">
    <property type="nucleotide sequence ID" value="NC_015315.1"/>
</dbReference>
<evidence type="ECO:0000256" key="3">
    <source>
        <dbReference type="ARBA" id="ARBA00022989"/>
    </source>
</evidence>
<dbReference type="STRING" id="999630.TUZN_0401"/>
<sequence>MLRGLAASFYAAFKTLSRSLASALFISILPPLFSSLLLAGGWLLSGAVDVDKYLYQLVGSSLLVLGQIAVGETVWVVRDYVREGLYDYILASPSRMLETFYGVFLAEALIFSGLSLAFTAVIVGAIKGPIYGVATAVAYALAFVGILPVLGIGIILASLLPVVRDPGVLVMPVGAVLTLLGGAIYPLSILPPYLELAASALPMAALAQAVRGFALGLKLQIESLGLLGAYMLYVLVGLLVFRVMNAYARRRGIV</sequence>
<evidence type="ECO:0000256" key="4">
    <source>
        <dbReference type="ARBA" id="ARBA00023136"/>
    </source>
</evidence>
<dbReference type="eggNOG" id="arCOG01465">
    <property type="taxonomic scope" value="Archaea"/>
</dbReference>
<evidence type="ECO:0000256" key="2">
    <source>
        <dbReference type="ARBA" id="ARBA00022692"/>
    </source>
</evidence>
<accession>F2L2V9</accession>
<dbReference type="InterPro" id="IPR013525">
    <property type="entry name" value="ABC2_TM"/>
</dbReference>
<feature type="transmembrane region" description="Helical" evidence="5">
    <location>
        <begin position="20"/>
        <end position="44"/>
    </location>
</feature>
<proteinExistence type="predicted"/>
<dbReference type="AlphaFoldDB" id="F2L2V9"/>
<feature type="transmembrane region" description="Helical" evidence="5">
    <location>
        <begin position="100"/>
        <end position="126"/>
    </location>
</feature>
<keyword evidence="8" id="KW-1185">Reference proteome</keyword>
<protein>
    <submittedName>
        <fullName evidence="7">ABC-2 type transporter</fullName>
    </submittedName>
</protein>
<evidence type="ECO:0000259" key="6">
    <source>
        <dbReference type="Pfam" id="PF01061"/>
    </source>
</evidence>
<feature type="transmembrane region" description="Helical" evidence="5">
    <location>
        <begin position="169"/>
        <end position="189"/>
    </location>
</feature>
<evidence type="ECO:0000313" key="8">
    <source>
        <dbReference type="Proteomes" id="UP000008138"/>
    </source>
</evidence>
<keyword evidence="2 5" id="KW-0812">Transmembrane</keyword>
<dbReference type="PANTHER" id="PTHR43229">
    <property type="entry name" value="NODULATION PROTEIN J"/>
    <property type="match status" value="1"/>
</dbReference>
<keyword evidence="4 5" id="KW-0472">Membrane</keyword>
<comment type="subcellular location">
    <subcellularLocation>
        <location evidence="1">Membrane</location>
        <topology evidence="1">Multi-pass membrane protein</topology>
    </subcellularLocation>
</comment>
<dbReference type="GO" id="GO:0016020">
    <property type="term" value="C:membrane"/>
    <property type="evidence" value="ECO:0007669"/>
    <property type="project" value="UniProtKB-SubCell"/>
</dbReference>
<dbReference type="Pfam" id="PF01061">
    <property type="entry name" value="ABC2_membrane"/>
    <property type="match status" value="1"/>
</dbReference>
<evidence type="ECO:0000256" key="1">
    <source>
        <dbReference type="ARBA" id="ARBA00004141"/>
    </source>
</evidence>
<dbReference type="OrthoDB" id="378457at2157"/>
<feature type="transmembrane region" description="Helical" evidence="5">
    <location>
        <begin position="223"/>
        <end position="241"/>
    </location>
</feature>
<reference evidence="7 8" key="1">
    <citation type="journal article" date="2011" name="J. Bacteriol.">
        <title>Complete genome sequence of the thermoacidophilic crenarchaeon Thermoproteus uzoniensis 768-20.</title>
        <authorList>
            <person name="Mardanov A.V."/>
            <person name="Gumerov V.M."/>
            <person name="Beletsky A.V."/>
            <person name="Prokofeva M.I."/>
            <person name="Bonch-Osmolovskaya E.A."/>
            <person name="Ravin N.V."/>
            <person name="Skryabin K.G."/>
        </authorList>
    </citation>
    <scope>NUCLEOTIDE SEQUENCE [LARGE SCALE GENOMIC DNA]</scope>
    <source>
        <strain evidence="7 8">768-20</strain>
    </source>
</reference>
<dbReference type="GO" id="GO:0140359">
    <property type="term" value="F:ABC-type transporter activity"/>
    <property type="evidence" value="ECO:0007669"/>
    <property type="project" value="InterPro"/>
</dbReference>
<feature type="transmembrane region" description="Helical" evidence="5">
    <location>
        <begin position="53"/>
        <end position="77"/>
    </location>
</feature>